<evidence type="ECO:0000256" key="7">
    <source>
        <dbReference type="SAM" id="Phobius"/>
    </source>
</evidence>
<keyword evidence="3 7" id="KW-0812">Transmembrane</keyword>
<feature type="transmembrane region" description="Helical" evidence="7">
    <location>
        <begin position="68"/>
        <end position="87"/>
    </location>
</feature>
<keyword evidence="4 7" id="KW-1133">Transmembrane helix</keyword>
<proteinExistence type="predicted"/>
<keyword evidence="10" id="KW-1185">Reference proteome</keyword>
<feature type="transmembrane region" description="Helical" evidence="7">
    <location>
        <begin position="190"/>
        <end position="211"/>
    </location>
</feature>
<evidence type="ECO:0000256" key="2">
    <source>
        <dbReference type="ARBA" id="ARBA00022475"/>
    </source>
</evidence>
<evidence type="ECO:0000256" key="6">
    <source>
        <dbReference type="SAM" id="MobiDB-lite"/>
    </source>
</evidence>
<dbReference type="RefSeq" id="WP_269591872.1">
    <property type="nucleotide sequence ID" value="NZ_CP130953.1"/>
</dbReference>
<dbReference type="AlphaFoldDB" id="A0AAX3YL35"/>
<organism evidence="9 11">
    <name type="scientific">Rhodococcus opacus</name>
    <name type="common">Nocardia opaca</name>
    <dbReference type="NCBI Taxonomy" id="37919"/>
    <lineage>
        <taxon>Bacteria</taxon>
        <taxon>Bacillati</taxon>
        <taxon>Actinomycetota</taxon>
        <taxon>Actinomycetes</taxon>
        <taxon>Mycobacteriales</taxon>
        <taxon>Nocardiaceae</taxon>
        <taxon>Rhodococcus</taxon>
    </lineage>
</organism>
<feature type="transmembrane region" description="Helical" evidence="7">
    <location>
        <begin position="400"/>
        <end position="418"/>
    </location>
</feature>
<evidence type="ECO:0000256" key="1">
    <source>
        <dbReference type="ARBA" id="ARBA00004651"/>
    </source>
</evidence>
<feature type="transmembrane region" description="Helical" evidence="7">
    <location>
        <begin position="25"/>
        <end position="48"/>
    </location>
</feature>
<reference evidence="8" key="1">
    <citation type="submission" date="2022-12" db="EMBL/GenBank/DDBJ databases">
        <authorList>
            <person name="Krivoruchko A.V."/>
            <person name="Elkin A."/>
        </authorList>
    </citation>
    <scope>NUCLEOTIDE SEQUENCE</scope>
    <source>
        <strain evidence="8">IEGM 249</strain>
    </source>
</reference>
<dbReference type="Proteomes" id="UP001066327">
    <property type="component" value="Unassembled WGS sequence"/>
</dbReference>
<evidence type="ECO:0000256" key="3">
    <source>
        <dbReference type="ARBA" id="ARBA00022692"/>
    </source>
</evidence>
<gene>
    <name evidence="8" type="ORF">O4328_28200</name>
    <name evidence="9" type="ORF">Q5707_08945</name>
</gene>
<evidence type="ECO:0000256" key="5">
    <source>
        <dbReference type="ARBA" id="ARBA00023136"/>
    </source>
</evidence>
<evidence type="ECO:0000313" key="9">
    <source>
        <dbReference type="EMBL" id="WLF49095.1"/>
    </source>
</evidence>
<dbReference type="Proteomes" id="UP001231166">
    <property type="component" value="Chromosome"/>
</dbReference>
<reference evidence="9" key="2">
    <citation type="submission" date="2023-07" db="EMBL/GenBank/DDBJ databases">
        <title>Genomic analysis of Rhodococcus opacus VOC-14 with glycol ethers degradation activity.</title>
        <authorList>
            <person name="Narkevich D.A."/>
            <person name="Hlushen A.M."/>
            <person name="Akhremchuk A.E."/>
            <person name="Sikolenko M.A."/>
            <person name="Valentovich L.N."/>
        </authorList>
    </citation>
    <scope>NUCLEOTIDE SEQUENCE</scope>
    <source>
        <strain evidence="9">VOC-14</strain>
    </source>
</reference>
<dbReference type="InterPro" id="IPR050833">
    <property type="entry name" value="Poly_Biosynth_Transport"/>
</dbReference>
<dbReference type="EMBL" id="JAPWIS010000016">
    <property type="protein sequence ID" value="MCZ4587522.1"/>
    <property type="molecule type" value="Genomic_DNA"/>
</dbReference>
<dbReference type="PANTHER" id="PTHR30250:SF11">
    <property type="entry name" value="O-ANTIGEN TRANSPORTER-RELATED"/>
    <property type="match status" value="1"/>
</dbReference>
<feature type="transmembrane region" description="Helical" evidence="7">
    <location>
        <begin position="132"/>
        <end position="154"/>
    </location>
</feature>
<feature type="transmembrane region" description="Helical" evidence="7">
    <location>
        <begin position="99"/>
        <end position="126"/>
    </location>
</feature>
<sequence>MKGDQPTRWVKGQTKSAVAPPRGGGATAAALFLTQITVAIVNLPITILLARTLAPEGLGQYQLLNRSALIAISVACLGFPHAIAWASANAQTDLDRRSVVRTATISMLGAAALISVGAVIAVSTGLFGADPIVWWCFAGYAVTNVASANVVNFYRGVLDIRSIAAIRLSQAGLWLSSCLALAAFRQLSISTAAVAMVSAQVLSLSVGFLLLHRQDFLFGSVSKSNRMPIVRFSYKVFPGLAIREWSVHLDQIFIGFFLAAYDVGIYAVAASIALSLSLISAPLTNTVQPVMQRSVVDRKETAAKYFGASVIIIGIPASILAAVAGTLIPLVYGSSFQGSVAVAQVLCVSAIAAALGACGQGLLLGMGAPGRGSFAAILGFISSVVLWLVLIPLLGAMGAAWASVIGSTLTSVSIAYFVSRELGVGLGSFALLTLRNMPVATAAILRVACGLCQKGMRRSLSR</sequence>
<feature type="transmembrane region" description="Helical" evidence="7">
    <location>
        <begin position="374"/>
        <end position="394"/>
    </location>
</feature>
<protein>
    <submittedName>
        <fullName evidence="9">Oligosaccharide flippase family protein</fullName>
    </submittedName>
</protein>
<name>A0AAX3YL35_RHOOP</name>
<keyword evidence="2" id="KW-1003">Cell membrane</keyword>
<evidence type="ECO:0000313" key="8">
    <source>
        <dbReference type="EMBL" id="MCZ4587522.1"/>
    </source>
</evidence>
<feature type="transmembrane region" description="Helical" evidence="7">
    <location>
        <begin position="305"/>
        <end position="328"/>
    </location>
</feature>
<evidence type="ECO:0000313" key="10">
    <source>
        <dbReference type="Proteomes" id="UP001066327"/>
    </source>
</evidence>
<evidence type="ECO:0000313" key="11">
    <source>
        <dbReference type="Proteomes" id="UP001231166"/>
    </source>
</evidence>
<dbReference type="Pfam" id="PF01943">
    <property type="entry name" value="Polysacc_synt"/>
    <property type="match status" value="1"/>
</dbReference>
<accession>A0AAX3YL35</accession>
<feature type="transmembrane region" description="Helical" evidence="7">
    <location>
        <begin position="263"/>
        <end position="284"/>
    </location>
</feature>
<dbReference type="EMBL" id="CP130953">
    <property type="protein sequence ID" value="WLF49095.1"/>
    <property type="molecule type" value="Genomic_DNA"/>
</dbReference>
<evidence type="ECO:0000256" key="4">
    <source>
        <dbReference type="ARBA" id="ARBA00022989"/>
    </source>
</evidence>
<feature type="region of interest" description="Disordered" evidence="6">
    <location>
        <begin position="1"/>
        <end position="21"/>
    </location>
</feature>
<comment type="subcellular location">
    <subcellularLocation>
        <location evidence="1">Cell membrane</location>
        <topology evidence="1">Multi-pass membrane protein</topology>
    </subcellularLocation>
</comment>
<dbReference type="PANTHER" id="PTHR30250">
    <property type="entry name" value="PST FAMILY PREDICTED COLANIC ACID TRANSPORTER"/>
    <property type="match status" value="1"/>
</dbReference>
<keyword evidence="5 7" id="KW-0472">Membrane</keyword>
<dbReference type="GO" id="GO:0005886">
    <property type="term" value="C:plasma membrane"/>
    <property type="evidence" value="ECO:0007669"/>
    <property type="project" value="UniProtKB-SubCell"/>
</dbReference>
<dbReference type="InterPro" id="IPR002797">
    <property type="entry name" value="Polysacc_synth"/>
</dbReference>
<feature type="transmembrane region" description="Helical" evidence="7">
    <location>
        <begin position="340"/>
        <end position="362"/>
    </location>
</feature>